<evidence type="ECO:0000313" key="2">
    <source>
        <dbReference type="EMBL" id="JAS28610.1"/>
    </source>
</evidence>
<dbReference type="Pfam" id="PF09347">
    <property type="entry name" value="DUF1989"/>
    <property type="match status" value="1"/>
</dbReference>
<reference evidence="2" key="1">
    <citation type="submission" date="2015-12" db="EMBL/GenBank/DDBJ databases">
        <title>De novo transcriptome assembly of four potential Pierce s Disease insect vectors from Arizona vineyards.</title>
        <authorList>
            <person name="Tassone E.E."/>
        </authorList>
    </citation>
    <scope>NUCLEOTIDE SEQUENCE</scope>
</reference>
<sequence>MSGWCGRGDRPRKFIPNPKIIYTDLKFNKSYYDDLRFNALTGECLSSSSSNRKTPTILSLKQGQLCRISLDKGPMIGHVFLWNSDNPKEHFSWDTTMIFQGTHLSKYARLWSNEPFVRPLATVVADSIPYNADEDGARLHDIFSSSCGIKTWGLLTGRENGNESCFQTIYKELKNEGCFQCWNIFNCSGISKDTSQYFTKVTPSIKGDYIEFIPDMNLKVAVVCCARGDGSSDIQQNENSLKCDVFAALH</sequence>
<organism evidence="2">
    <name type="scientific">Clastoptera arizonana</name>
    <name type="common">Arizona spittle bug</name>
    <dbReference type="NCBI Taxonomy" id="38151"/>
    <lineage>
        <taxon>Eukaryota</taxon>
        <taxon>Metazoa</taxon>
        <taxon>Ecdysozoa</taxon>
        <taxon>Arthropoda</taxon>
        <taxon>Hexapoda</taxon>
        <taxon>Insecta</taxon>
        <taxon>Pterygota</taxon>
        <taxon>Neoptera</taxon>
        <taxon>Paraneoptera</taxon>
        <taxon>Hemiptera</taxon>
        <taxon>Auchenorrhyncha</taxon>
        <taxon>Cercopoidea</taxon>
        <taxon>Clastopteridae</taxon>
        <taxon>Clastoptera</taxon>
    </lineage>
</organism>
<evidence type="ECO:0000259" key="1">
    <source>
        <dbReference type="Pfam" id="PF09347"/>
    </source>
</evidence>
<gene>
    <name evidence="2" type="ORF">g.9569</name>
</gene>
<dbReference type="InterPro" id="IPR018959">
    <property type="entry name" value="DUF1989"/>
</dbReference>
<dbReference type="PANTHER" id="PTHR31527">
    <property type="entry name" value="RE64534P"/>
    <property type="match status" value="1"/>
</dbReference>
<proteinExistence type="predicted"/>
<protein>
    <recommendedName>
        <fullName evidence="1">DUF1989 domain-containing protein</fullName>
    </recommendedName>
</protein>
<name>A0A1B6DSG0_9HEMI</name>
<dbReference type="PANTHER" id="PTHR31527:SF0">
    <property type="entry name" value="RE64534P"/>
    <property type="match status" value="1"/>
</dbReference>
<dbReference type="EMBL" id="GEDC01008688">
    <property type="protein sequence ID" value="JAS28610.1"/>
    <property type="molecule type" value="Transcribed_RNA"/>
</dbReference>
<dbReference type="AlphaFoldDB" id="A0A1B6DSG0"/>
<feature type="domain" description="DUF1989" evidence="1">
    <location>
        <begin position="54"/>
        <end position="218"/>
    </location>
</feature>
<accession>A0A1B6DSG0</accession>